<name>A0A0S3EXJ7_9SPHN</name>
<evidence type="ECO:0000313" key="2">
    <source>
        <dbReference type="Proteomes" id="UP000056968"/>
    </source>
</evidence>
<keyword evidence="2" id="KW-1185">Reference proteome</keyword>
<dbReference type="EMBL" id="CP013264">
    <property type="protein sequence ID" value="ALR20134.1"/>
    <property type="molecule type" value="Genomic_DNA"/>
</dbReference>
<accession>A0A0S3EXJ7</accession>
<dbReference type="AlphaFoldDB" id="A0A0S3EXJ7"/>
<dbReference type="KEGG" id="sbd:ATN00_07280"/>
<dbReference type="STRING" id="1332080.ATN00_07280"/>
<protein>
    <submittedName>
        <fullName evidence="1">Uncharacterized protein</fullName>
    </submittedName>
</protein>
<dbReference type="RefSeq" id="WP_062063554.1">
    <property type="nucleotide sequence ID" value="NZ_CP013264.1"/>
</dbReference>
<dbReference type="Proteomes" id="UP000056968">
    <property type="component" value="Chromosome"/>
</dbReference>
<gene>
    <name evidence="1" type="ORF">ATN00_07280</name>
</gene>
<organism evidence="1 2">
    <name type="scientific">Sphingobium baderi</name>
    <dbReference type="NCBI Taxonomy" id="1332080"/>
    <lineage>
        <taxon>Bacteria</taxon>
        <taxon>Pseudomonadati</taxon>
        <taxon>Pseudomonadota</taxon>
        <taxon>Alphaproteobacteria</taxon>
        <taxon>Sphingomonadales</taxon>
        <taxon>Sphingomonadaceae</taxon>
        <taxon>Sphingobium</taxon>
    </lineage>
</organism>
<proteinExistence type="predicted"/>
<evidence type="ECO:0000313" key="1">
    <source>
        <dbReference type="EMBL" id="ALR20134.1"/>
    </source>
</evidence>
<reference evidence="1 2" key="1">
    <citation type="submission" date="2015-11" db="EMBL/GenBank/DDBJ databases">
        <title>A Two-component Flavoprotein Monooxygenase System MeaXY Responsible for para-Hydroxylation of 2-Methyl-6-ethylaniline and 2,6-Diethylaniline in Sphingobium baderi DE-13.</title>
        <authorList>
            <person name="Cheng M."/>
            <person name="Meng Q."/>
            <person name="Yang Y."/>
            <person name="Chu C."/>
            <person name="Yan X."/>
            <person name="He J."/>
            <person name="Li S."/>
        </authorList>
    </citation>
    <scope>NUCLEOTIDE SEQUENCE [LARGE SCALE GENOMIC DNA]</scope>
    <source>
        <strain evidence="1 2">DE-13</strain>
    </source>
</reference>
<sequence>MRPHKSAPFQEFTVDVAFFSGSDPFATETYRIPAATWFSAQQQALHMSVNSVYDNARIPDLRRTATVRPA</sequence>
<dbReference type="OrthoDB" id="7509748at2"/>